<name>A0A833J5A2_9HYPH</name>
<evidence type="ECO:0000313" key="1">
    <source>
        <dbReference type="EMBL" id="KAB7783831.1"/>
    </source>
</evidence>
<dbReference type="InterPro" id="IPR009057">
    <property type="entry name" value="Homeodomain-like_sf"/>
</dbReference>
<reference evidence="1 2" key="1">
    <citation type="submission" date="2019-10" db="EMBL/GenBank/DDBJ databases">
        <title>Draft Genome Sequence of the Caffeine Degrading Methylotroph Methylorubrum populi PINKEL.</title>
        <authorList>
            <person name="Dawson S.C."/>
            <person name="Zhang X."/>
            <person name="Wright M.E."/>
            <person name="Sharma G."/>
            <person name="Langner J.T."/>
            <person name="Ditty J.L."/>
            <person name="Subuyuj G.A."/>
        </authorList>
    </citation>
    <scope>NUCLEOTIDE SEQUENCE [LARGE SCALE GENOMIC DNA]</scope>
    <source>
        <strain evidence="1 2">Pinkel</strain>
    </source>
</reference>
<accession>A0A833J5A2</accession>
<dbReference type="EMBL" id="WEKV01000014">
    <property type="protein sequence ID" value="KAB7783831.1"/>
    <property type="molecule type" value="Genomic_DNA"/>
</dbReference>
<sequence>MGRPYSQDLRERVVDAAGTTSRRQAAARFGVGVATAIRWMAALTTTGTVATRPQGRARRSKLDPHEAYLRTLIAKRTDITLEEMRARLKDEHDLTVGLGTLWAFLDARGLTYKKRQPTPRSRTART</sequence>
<dbReference type="SUPFAM" id="SSF46689">
    <property type="entry name" value="Homeodomain-like"/>
    <property type="match status" value="1"/>
</dbReference>
<organism evidence="1 2">
    <name type="scientific">Methylorubrum populi</name>
    <dbReference type="NCBI Taxonomy" id="223967"/>
    <lineage>
        <taxon>Bacteria</taxon>
        <taxon>Pseudomonadati</taxon>
        <taxon>Pseudomonadota</taxon>
        <taxon>Alphaproteobacteria</taxon>
        <taxon>Hyphomicrobiales</taxon>
        <taxon>Methylobacteriaceae</taxon>
        <taxon>Methylorubrum</taxon>
    </lineage>
</organism>
<dbReference type="AlphaFoldDB" id="A0A833J5A2"/>
<proteinExistence type="predicted"/>
<protein>
    <submittedName>
        <fullName evidence="1">Transposase</fullName>
    </submittedName>
</protein>
<evidence type="ECO:0000313" key="2">
    <source>
        <dbReference type="Proteomes" id="UP000469949"/>
    </source>
</evidence>
<gene>
    <name evidence="1" type="ORF">F8B43_3754</name>
</gene>
<dbReference type="Proteomes" id="UP000469949">
    <property type="component" value="Unassembled WGS sequence"/>
</dbReference>
<comment type="caution">
    <text evidence="1">The sequence shown here is derived from an EMBL/GenBank/DDBJ whole genome shotgun (WGS) entry which is preliminary data.</text>
</comment>